<feature type="region of interest" description="Disordered" evidence="2">
    <location>
        <begin position="569"/>
        <end position="588"/>
    </location>
</feature>
<keyword evidence="4" id="KW-1185">Reference proteome</keyword>
<organism evidence="3 4">
    <name type="scientific">Paramuricea clavata</name>
    <name type="common">Red gorgonian</name>
    <name type="synonym">Violescent sea-whip</name>
    <dbReference type="NCBI Taxonomy" id="317549"/>
    <lineage>
        <taxon>Eukaryota</taxon>
        <taxon>Metazoa</taxon>
        <taxon>Cnidaria</taxon>
        <taxon>Anthozoa</taxon>
        <taxon>Octocorallia</taxon>
        <taxon>Malacalcyonacea</taxon>
        <taxon>Plexauridae</taxon>
        <taxon>Paramuricea</taxon>
    </lineage>
</organism>
<sequence length="607" mass="68571">MGLLELGQSATEVTSLMTVCLPSIGNLEWLLTWLKAYSLKTTSKFTKAAQQFKTLEAQHLRDNVDILCSLAECHWQSGDSNNAKALYKRVRSLDENCLQGMDVYAGLLAQDGEKQDVDSHLSQYNIRIRYQDDEGSYVNLDFGDKSGFADMWANAKRVPDREYRRVKIKACEINSPCGIIAPNVDKTDKNMSLPSDKQSRERKSTSSVQPRQLLYMSSFDKTDKNYEELFNERGKKQRFFPDDSETDSESEFPELMADNTIKTPVERLFDNLEKTITEINQGISKKTDEVNSLKQEIKSARERNQGVLTVCGQCHLRDGHTKRNCELGVCVSAKYCGLIDKHPVDKGRVRKLESEIAALQKKLKTAQESYKTKKTAYSKVNDSFVAKVEQDLILTDPQLYVQNGCKNWSLIHKHAVILEKKCKGKLPNRRDIPELLKNNKGYTHFESYTGKQYDSSSCLSASQKTGNTTQSTAINPAMADLQRHGIVFPKHESPCSSSTTLYRCIPSNEEEEREQLNMMLKQSMLDQQQLSCYSATAPPFSTRQPDPKPVNAPVIDARITVSSKEEIFVQDSDESTISDPQPENNDVERETAAEVLVSLMGLKKSLK</sequence>
<evidence type="ECO:0000256" key="2">
    <source>
        <dbReference type="SAM" id="MobiDB-lite"/>
    </source>
</evidence>
<dbReference type="OrthoDB" id="308440at2759"/>
<dbReference type="Proteomes" id="UP001152795">
    <property type="component" value="Unassembled WGS sequence"/>
</dbReference>
<dbReference type="Gene3D" id="1.25.40.10">
    <property type="entry name" value="Tetratricopeptide repeat domain"/>
    <property type="match status" value="1"/>
</dbReference>
<keyword evidence="1" id="KW-0175">Coiled coil</keyword>
<dbReference type="InterPro" id="IPR011990">
    <property type="entry name" value="TPR-like_helical_dom_sf"/>
</dbReference>
<dbReference type="SUPFAM" id="SSF48452">
    <property type="entry name" value="TPR-like"/>
    <property type="match status" value="1"/>
</dbReference>
<feature type="region of interest" description="Disordered" evidence="2">
    <location>
        <begin position="184"/>
        <end position="209"/>
    </location>
</feature>
<proteinExistence type="predicted"/>
<name>A0A6S7KHP2_PARCT</name>
<evidence type="ECO:0000256" key="1">
    <source>
        <dbReference type="SAM" id="Coils"/>
    </source>
</evidence>
<evidence type="ECO:0000313" key="3">
    <source>
        <dbReference type="EMBL" id="CAB4027743.1"/>
    </source>
</evidence>
<feature type="coiled-coil region" evidence="1">
    <location>
        <begin position="349"/>
        <end position="376"/>
    </location>
</feature>
<gene>
    <name evidence="3" type="ORF">PACLA_8A018190</name>
</gene>
<comment type="caution">
    <text evidence="3">The sequence shown here is derived from an EMBL/GenBank/DDBJ whole genome shotgun (WGS) entry which is preliminary data.</text>
</comment>
<feature type="coiled-coil region" evidence="1">
    <location>
        <begin position="276"/>
        <end position="303"/>
    </location>
</feature>
<accession>A0A6S7KHP2</accession>
<dbReference type="EMBL" id="CACRXK020014991">
    <property type="protein sequence ID" value="CAB4027743.1"/>
    <property type="molecule type" value="Genomic_DNA"/>
</dbReference>
<protein>
    <submittedName>
        <fullName evidence="3">Anaphase-promoting complex subunit 7-like</fullName>
    </submittedName>
</protein>
<evidence type="ECO:0000313" key="4">
    <source>
        <dbReference type="Proteomes" id="UP001152795"/>
    </source>
</evidence>
<reference evidence="3" key="1">
    <citation type="submission" date="2020-04" db="EMBL/GenBank/DDBJ databases">
        <authorList>
            <person name="Alioto T."/>
            <person name="Alioto T."/>
            <person name="Gomez Garrido J."/>
        </authorList>
    </citation>
    <scope>NUCLEOTIDE SEQUENCE</scope>
    <source>
        <strain evidence="3">A484AB</strain>
    </source>
</reference>
<dbReference type="AlphaFoldDB" id="A0A6S7KHP2"/>